<dbReference type="Pfam" id="PF00155">
    <property type="entry name" value="Aminotran_1_2"/>
    <property type="match status" value="1"/>
</dbReference>
<dbReference type="GO" id="GO:0004400">
    <property type="term" value="F:histidinol-phosphate transaminase activity"/>
    <property type="evidence" value="ECO:0007669"/>
    <property type="project" value="InterPro"/>
</dbReference>
<dbReference type="EMBL" id="QYZP01000001">
    <property type="protein sequence ID" value="RJN32762.1"/>
    <property type="molecule type" value="Genomic_DNA"/>
</dbReference>
<keyword evidence="3 6" id="KW-0032">Aminotransferase</keyword>
<organism evidence="8 9">
    <name type="scientific">Nesterenkonia natronophila</name>
    <dbReference type="NCBI Taxonomy" id="2174932"/>
    <lineage>
        <taxon>Bacteria</taxon>
        <taxon>Bacillati</taxon>
        <taxon>Actinomycetota</taxon>
        <taxon>Actinomycetes</taxon>
        <taxon>Micrococcales</taxon>
        <taxon>Micrococcaceae</taxon>
        <taxon>Nesterenkonia</taxon>
    </lineage>
</organism>
<dbReference type="GO" id="GO:0008793">
    <property type="term" value="F:aromatic-amino-acid transaminase activity"/>
    <property type="evidence" value="ECO:0007669"/>
    <property type="project" value="UniProtKB-UniRule"/>
</dbReference>
<comment type="catalytic activity">
    <reaction evidence="6">
        <text>an aromatic L-alpha-amino acid + 2-oxoglutarate = an aromatic oxo-acid + L-glutamate</text>
        <dbReference type="Rhea" id="RHEA:17533"/>
        <dbReference type="ChEBI" id="CHEBI:16810"/>
        <dbReference type="ChEBI" id="CHEBI:29985"/>
        <dbReference type="ChEBI" id="CHEBI:73309"/>
        <dbReference type="ChEBI" id="CHEBI:84824"/>
        <dbReference type="EC" id="2.6.1.57"/>
    </reaction>
</comment>
<evidence type="ECO:0000256" key="6">
    <source>
        <dbReference type="HAMAP-Rule" id="MF_01513"/>
    </source>
</evidence>
<dbReference type="Gene3D" id="3.90.1150.10">
    <property type="entry name" value="Aspartate Aminotransferase, domain 1"/>
    <property type="match status" value="1"/>
</dbReference>
<dbReference type="GO" id="GO:0030170">
    <property type="term" value="F:pyridoxal phosphate binding"/>
    <property type="evidence" value="ECO:0007669"/>
    <property type="project" value="UniProtKB-UniRule"/>
</dbReference>
<dbReference type="InterPro" id="IPR024892">
    <property type="entry name" value="ArAT"/>
</dbReference>
<keyword evidence="5 6" id="KW-0663">Pyridoxal phosphate</keyword>
<dbReference type="RefSeq" id="WP_119901807.1">
    <property type="nucleotide sequence ID" value="NZ_QYZP01000001.1"/>
</dbReference>
<gene>
    <name evidence="8" type="primary">hisC</name>
    <name evidence="6" type="synonym">pat</name>
    <name evidence="8" type="ORF">D3250_02770</name>
</gene>
<dbReference type="Gene3D" id="3.40.640.10">
    <property type="entry name" value="Type I PLP-dependent aspartate aminotransferase-like (Major domain)"/>
    <property type="match status" value="1"/>
</dbReference>
<dbReference type="AlphaFoldDB" id="A0A3A4F364"/>
<dbReference type="InterPro" id="IPR005861">
    <property type="entry name" value="HisP_aminotrans"/>
</dbReference>
<dbReference type="InterPro" id="IPR015422">
    <property type="entry name" value="PyrdxlP-dep_Trfase_small"/>
</dbReference>
<dbReference type="HAMAP" id="MF_01023">
    <property type="entry name" value="HisC_aminotrans_2"/>
    <property type="match status" value="1"/>
</dbReference>
<evidence type="ECO:0000256" key="3">
    <source>
        <dbReference type="ARBA" id="ARBA00022576"/>
    </source>
</evidence>
<comment type="similarity">
    <text evidence="6">Belongs to the class-II pyridoxal-phosphate-dependent aminotransferase family.</text>
</comment>
<evidence type="ECO:0000256" key="2">
    <source>
        <dbReference type="ARBA" id="ARBA00011738"/>
    </source>
</evidence>
<evidence type="ECO:0000256" key="1">
    <source>
        <dbReference type="ARBA" id="ARBA00001933"/>
    </source>
</evidence>
<dbReference type="InterPro" id="IPR050106">
    <property type="entry name" value="HistidinolP_aminotransfase"/>
</dbReference>
<dbReference type="InterPro" id="IPR015424">
    <property type="entry name" value="PyrdxlP-dep_Trfase"/>
</dbReference>
<comment type="caution">
    <text evidence="8">The sequence shown here is derived from an EMBL/GenBank/DDBJ whole genome shotgun (WGS) entry which is preliminary data.</text>
</comment>
<reference evidence="8 9" key="1">
    <citation type="submission" date="2018-09" db="EMBL/GenBank/DDBJ databases">
        <title>Nesterenkonia natronophila sp. nov., an alkaliphilic actinobacteriume isolated from a soda lake, and emended description of the genus Nesterenkonia.</title>
        <authorList>
            <person name="Menes R.J."/>
            <person name="Iriarte A."/>
        </authorList>
    </citation>
    <scope>NUCLEOTIDE SEQUENCE [LARGE SCALE GENOMIC DNA]</scope>
    <source>
        <strain evidence="8 9">M8</strain>
    </source>
</reference>
<dbReference type="PANTHER" id="PTHR43643">
    <property type="entry name" value="HISTIDINOL-PHOSPHATE AMINOTRANSFERASE 2"/>
    <property type="match status" value="1"/>
</dbReference>
<dbReference type="NCBIfam" id="TIGR01141">
    <property type="entry name" value="hisC"/>
    <property type="match status" value="1"/>
</dbReference>
<proteinExistence type="inferred from homology"/>
<evidence type="ECO:0000259" key="7">
    <source>
        <dbReference type="Pfam" id="PF00155"/>
    </source>
</evidence>
<evidence type="ECO:0000313" key="9">
    <source>
        <dbReference type="Proteomes" id="UP000266615"/>
    </source>
</evidence>
<dbReference type="InterPro" id="IPR004839">
    <property type="entry name" value="Aminotransferase_I/II_large"/>
</dbReference>
<feature type="domain" description="Aminotransferase class I/classII large" evidence="7">
    <location>
        <begin position="44"/>
        <end position="365"/>
    </location>
</feature>
<dbReference type="Proteomes" id="UP000266615">
    <property type="component" value="Unassembled WGS sequence"/>
</dbReference>
<evidence type="ECO:0000256" key="5">
    <source>
        <dbReference type="ARBA" id="ARBA00022898"/>
    </source>
</evidence>
<comment type="cofactor">
    <cofactor evidence="1 6">
        <name>pyridoxal 5'-phosphate</name>
        <dbReference type="ChEBI" id="CHEBI:597326"/>
    </cofactor>
</comment>
<dbReference type="OrthoDB" id="9809616at2"/>
<comment type="function">
    <text evidence="6">Aminotransferase that catalyzes the conversion of aromatic amino acids and 2-oxoglutarate into corresponding aromatic oxo acids and L-glutamate.</text>
</comment>
<dbReference type="NCBIfam" id="NF002878">
    <property type="entry name" value="PRK03321.1"/>
    <property type="match status" value="1"/>
</dbReference>
<accession>A0A3A4F364</accession>
<evidence type="ECO:0000256" key="4">
    <source>
        <dbReference type="ARBA" id="ARBA00022679"/>
    </source>
</evidence>
<evidence type="ECO:0000313" key="8">
    <source>
        <dbReference type="EMBL" id="RJN32762.1"/>
    </source>
</evidence>
<dbReference type="InterPro" id="IPR015421">
    <property type="entry name" value="PyrdxlP-dep_Trfase_major"/>
</dbReference>
<dbReference type="PANTHER" id="PTHR43643:SF3">
    <property type="entry name" value="HISTIDINOL-PHOSPHATE AMINOTRANSFERASE"/>
    <property type="match status" value="1"/>
</dbReference>
<feature type="modified residue" description="N6-(pyridoxal phosphate)lysine" evidence="6">
    <location>
        <position position="238"/>
    </location>
</feature>
<dbReference type="SUPFAM" id="SSF53383">
    <property type="entry name" value="PLP-dependent transferases"/>
    <property type="match status" value="1"/>
</dbReference>
<comment type="subunit">
    <text evidence="2 6">Homodimer.</text>
</comment>
<protein>
    <recommendedName>
        <fullName evidence="6">Aromatic amino acid aminotransferase</fullName>
        <shortName evidence="6">ArAT</shortName>
        <ecNumber evidence="6">2.6.1.57</ecNumber>
    </recommendedName>
</protein>
<keyword evidence="4 6" id="KW-0808">Transferase</keyword>
<dbReference type="EC" id="2.6.1.57" evidence="6"/>
<keyword evidence="9" id="KW-1185">Reference proteome</keyword>
<dbReference type="CDD" id="cd00609">
    <property type="entry name" value="AAT_like"/>
    <property type="match status" value="1"/>
</dbReference>
<dbReference type="HAMAP" id="MF_01513">
    <property type="entry name" value="Phe_aminotrans_2"/>
    <property type="match status" value="1"/>
</dbReference>
<sequence length="377" mass="39926">MATGQLGIAVHTTSPIAPREAVAALPAYSAGKPPQAAEGYTPYKLSSNENPLGPVPAAAQAVRDVNTLHRYPNPGAEALRAALAEHLDVPLEDIVTGAGSLGALTQLISAFAGTGNDGQRDEVIYAWRSFEAYPIVVRTAGAQDVPVPVMTDGRHDLAAMTEAVTDRTRVILLCTPNNPTGPALTHAEVTAFLESVPSHVIVVIDEAYLEFVRCADPVDALALYREHPNVVVLRTFSKAHGLAGLRVGYAIGQPTVTEHLRKVAVPFAVSAVAEAAAVASLQHLDKVHQRVQTIVQERERVVTALSQAGWTIPETQANFVWLPLGRAAVDFAQAAGAQALAVRPFDGEGVRVSIGEPEANDRFIELCRTYSGGPELA</sequence>
<name>A0A3A4F364_9MICC</name>
<dbReference type="GO" id="GO:0000105">
    <property type="term" value="P:L-histidine biosynthetic process"/>
    <property type="evidence" value="ECO:0007669"/>
    <property type="project" value="InterPro"/>
</dbReference>